<dbReference type="AlphaFoldDB" id="A0A1E3XDA9"/>
<evidence type="ECO:0000256" key="7">
    <source>
        <dbReference type="ARBA" id="ARBA00049244"/>
    </source>
</evidence>
<evidence type="ECO:0000256" key="2">
    <source>
        <dbReference type="ARBA" id="ARBA00012417"/>
    </source>
</evidence>
<dbReference type="CDD" id="cd05785">
    <property type="entry name" value="DNA_polB_like2_exo"/>
    <property type="match status" value="1"/>
</dbReference>
<dbReference type="SMART" id="SM00486">
    <property type="entry name" value="POLBc"/>
    <property type="match status" value="1"/>
</dbReference>
<evidence type="ECO:0000259" key="9">
    <source>
        <dbReference type="Pfam" id="PF03104"/>
    </source>
</evidence>
<dbReference type="Pfam" id="PF00136">
    <property type="entry name" value="DNA_pol_B"/>
    <property type="match status" value="1"/>
</dbReference>
<dbReference type="GO" id="GO:0003677">
    <property type="term" value="F:DNA binding"/>
    <property type="evidence" value="ECO:0007669"/>
    <property type="project" value="UniProtKB-KW"/>
</dbReference>
<evidence type="ECO:0000256" key="5">
    <source>
        <dbReference type="ARBA" id="ARBA00022932"/>
    </source>
</evidence>
<dbReference type="InterPro" id="IPR006172">
    <property type="entry name" value="DNA-dir_DNA_pol_B"/>
</dbReference>
<dbReference type="InterPro" id="IPR012337">
    <property type="entry name" value="RNaseH-like_sf"/>
</dbReference>
<keyword evidence="6" id="KW-0238">DNA-binding</keyword>
<evidence type="ECO:0000256" key="3">
    <source>
        <dbReference type="ARBA" id="ARBA00022679"/>
    </source>
</evidence>
<dbReference type="InterPro" id="IPR006134">
    <property type="entry name" value="DNA-dir_DNA_pol_B_multi_dom"/>
</dbReference>
<dbReference type="GO" id="GO:0000166">
    <property type="term" value="F:nucleotide binding"/>
    <property type="evidence" value="ECO:0007669"/>
    <property type="project" value="InterPro"/>
</dbReference>
<keyword evidence="5" id="KW-0239">DNA-directed DNA polymerase</keyword>
<dbReference type="EMBL" id="MAYW01000023">
    <property type="protein sequence ID" value="ODS33616.1"/>
    <property type="molecule type" value="Genomic_DNA"/>
</dbReference>
<keyword evidence="4 10" id="KW-0548">Nucleotidyltransferase</keyword>
<comment type="similarity">
    <text evidence="1">Belongs to the DNA polymerase type-B family.</text>
</comment>
<gene>
    <name evidence="10" type="primary">polB</name>
    <name evidence="10" type="ORF">SCARUB_01215</name>
</gene>
<dbReference type="InterPro" id="IPR036397">
    <property type="entry name" value="RNaseH_sf"/>
</dbReference>
<dbReference type="PRINTS" id="PR00106">
    <property type="entry name" value="DNAPOLB"/>
</dbReference>
<dbReference type="InterPro" id="IPR050240">
    <property type="entry name" value="DNA_pol_type-B"/>
</dbReference>
<proteinExistence type="inferred from homology"/>
<dbReference type="InterPro" id="IPR006133">
    <property type="entry name" value="DNA-dir_DNA_pol_B_exonuc"/>
</dbReference>
<dbReference type="InterPro" id="IPR043502">
    <property type="entry name" value="DNA/RNA_pol_sf"/>
</dbReference>
<comment type="catalytic activity">
    <reaction evidence="7">
        <text>DNA(n) + a 2'-deoxyribonucleoside 5'-triphosphate = DNA(n+1) + diphosphate</text>
        <dbReference type="Rhea" id="RHEA:22508"/>
        <dbReference type="Rhea" id="RHEA-COMP:17339"/>
        <dbReference type="Rhea" id="RHEA-COMP:17340"/>
        <dbReference type="ChEBI" id="CHEBI:33019"/>
        <dbReference type="ChEBI" id="CHEBI:61560"/>
        <dbReference type="ChEBI" id="CHEBI:173112"/>
        <dbReference type="EC" id="2.7.7.7"/>
    </reaction>
</comment>
<sequence length="754" mass="88201">MDMKFKEVSFHKNEILFGHDSTPFITAVEYDGNDGVEIFFRTKLTSDELSLGLTHEEDEVTSKKETFKPFILLEHTQYMDGWKGTYEAKSLTGDSYYKYLTFLNNWADLQHLLKHLKKTTGATPASLGAPFYYLNDPVHQCLLLSGQTLFKGMSFDDLVRLQLDIETYCAKGYEFPNPHREEDRITVISLSDSRGWEYTICGREFDEKEMLEIMIEQINLKDPDVIEGHNIFNFDLTYIETRAKRHKVPLAIGRNKQILKSHPSRLNIAERTISYRKFEAYGRHIVDTYLLAQMYDVTARSLESYGLKSVAKHFNVASPDRTYIEPEKINWYYDNKPDELLKYALDDVRETKAISEILSQSFYYQTQIFPYSFQNVIIRGNATKIDSLFIREYIHSNHSIPQTPQTKEYSGGYTDMFYQGVVNNILYCDVQSLYPSIILTFKYYPKEDVINIFHSLLEALKDFRLKAKEMVGVAKTKAEKMYFDALQSTFKILINSFYGYLGFAYGHFSDFDEADKVTSKGRRIIKSMVKWLEDNNCKVIEIDTDGIYFVPPDNIKKEKEEEKLVNELSDALPAGINLELAGRYKAMFSYKIKNYVLLDYDDKMIIKGSGLRSRGLEFFQRKFMEEMFYLLLKGKRKKVEDLLGKYTEELMNHKWDKKMFIKTETLQESLTTYSEKVKKKKRSAAAAYELAIKSARNYQPGDQISYYVIGNSSKVRVFDNCKLASQWDRKEPDENIEYYKKKLMSLYEKFKPFL</sequence>
<dbReference type="PATRIC" id="fig|1872076.5.peg.1398"/>
<feature type="domain" description="DNA-directed DNA polymerase family B exonuclease" evidence="9">
    <location>
        <begin position="156"/>
        <end position="310"/>
    </location>
</feature>
<dbReference type="Gene3D" id="1.10.132.60">
    <property type="entry name" value="DNA polymerase family B, C-terminal domain"/>
    <property type="match status" value="1"/>
</dbReference>
<evidence type="ECO:0000259" key="8">
    <source>
        <dbReference type="Pfam" id="PF00136"/>
    </source>
</evidence>
<reference evidence="10 11" key="1">
    <citation type="submission" date="2016-07" db="EMBL/GenBank/DDBJ databases">
        <title>Draft genome of Scalindua rubra, obtained from a brine-seawater interface in the Red Sea, sheds light on salt adaptation in anammox bacteria.</title>
        <authorList>
            <person name="Speth D.R."/>
            <person name="Lagkouvardos I."/>
            <person name="Wang Y."/>
            <person name="Qian P.-Y."/>
            <person name="Dutilh B.E."/>
            <person name="Jetten M.S."/>
        </authorList>
    </citation>
    <scope>NUCLEOTIDE SEQUENCE [LARGE SCALE GENOMIC DNA]</scope>
    <source>
        <strain evidence="10">BSI-1</strain>
    </source>
</reference>
<accession>A0A1E3XDA9</accession>
<name>A0A1E3XDA9_9BACT</name>
<dbReference type="InterPro" id="IPR042087">
    <property type="entry name" value="DNA_pol_B_thumb"/>
</dbReference>
<dbReference type="EC" id="2.7.7.7" evidence="2"/>
<dbReference type="InterPro" id="IPR023211">
    <property type="entry name" value="DNA_pol_palm_dom_sf"/>
</dbReference>
<evidence type="ECO:0000256" key="6">
    <source>
        <dbReference type="ARBA" id="ARBA00023125"/>
    </source>
</evidence>
<evidence type="ECO:0000256" key="1">
    <source>
        <dbReference type="ARBA" id="ARBA00005755"/>
    </source>
</evidence>
<protein>
    <recommendedName>
        <fullName evidence="2">DNA-directed DNA polymerase</fullName>
        <ecNumber evidence="2">2.7.7.7</ecNumber>
    </recommendedName>
</protein>
<evidence type="ECO:0000313" key="11">
    <source>
        <dbReference type="Proteomes" id="UP000094056"/>
    </source>
</evidence>
<organism evidence="10 11">
    <name type="scientific">Candidatus Scalindua rubra</name>
    <dbReference type="NCBI Taxonomy" id="1872076"/>
    <lineage>
        <taxon>Bacteria</taxon>
        <taxon>Pseudomonadati</taxon>
        <taxon>Planctomycetota</taxon>
        <taxon>Candidatus Brocadiia</taxon>
        <taxon>Candidatus Brocadiales</taxon>
        <taxon>Candidatus Scalinduaceae</taxon>
        <taxon>Candidatus Scalindua</taxon>
    </lineage>
</organism>
<evidence type="ECO:0000256" key="4">
    <source>
        <dbReference type="ARBA" id="ARBA00022695"/>
    </source>
</evidence>
<evidence type="ECO:0000313" key="10">
    <source>
        <dbReference type="EMBL" id="ODS33616.1"/>
    </source>
</evidence>
<dbReference type="Pfam" id="PF03104">
    <property type="entry name" value="DNA_pol_B_exo1"/>
    <property type="match status" value="1"/>
</dbReference>
<dbReference type="PANTHER" id="PTHR10322:SF23">
    <property type="entry name" value="DNA POLYMERASE DELTA CATALYTIC SUBUNIT"/>
    <property type="match status" value="1"/>
</dbReference>
<dbReference type="GO" id="GO:0003887">
    <property type="term" value="F:DNA-directed DNA polymerase activity"/>
    <property type="evidence" value="ECO:0007669"/>
    <property type="project" value="UniProtKB-KW"/>
</dbReference>
<dbReference type="Gene3D" id="3.90.1600.10">
    <property type="entry name" value="Palm domain of DNA polymerase"/>
    <property type="match status" value="1"/>
</dbReference>
<keyword evidence="3 10" id="KW-0808">Transferase</keyword>
<dbReference type="SUPFAM" id="SSF56672">
    <property type="entry name" value="DNA/RNA polymerases"/>
    <property type="match status" value="1"/>
</dbReference>
<dbReference type="SUPFAM" id="SSF53098">
    <property type="entry name" value="Ribonuclease H-like"/>
    <property type="match status" value="1"/>
</dbReference>
<dbReference type="Proteomes" id="UP000094056">
    <property type="component" value="Unassembled WGS sequence"/>
</dbReference>
<dbReference type="Gene3D" id="3.30.420.10">
    <property type="entry name" value="Ribonuclease H-like superfamily/Ribonuclease H"/>
    <property type="match status" value="1"/>
</dbReference>
<dbReference type="PANTHER" id="PTHR10322">
    <property type="entry name" value="DNA POLYMERASE CATALYTIC SUBUNIT"/>
    <property type="match status" value="1"/>
</dbReference>
<feature type="domain" description="DNA-directed DNA polymerase family B multifunctional" evidence="8">
    <location>
        <begin position="451"/>
        <end position="745"/>
    </location>
</feature>
<comment type="caution">
    <text evidence="10">The sequence shown here is derived from an EMBL/GenBank/DDBJ whole genome shotgun (WGS) entry which is preliminary data.</text>
</comment>